<evidence type="ECO:0000313" key="2">
    <source>
        <dbReference type="EMBL" id="KAF5388918.1"/>
    </source>
</evidence>
<feature type="transmembrane region" description="Helical" evidence="1">
    <location>
        <begin position="45"/>
        <end position="67"/>
    </location>
</feature>
<dbReference type="AlphaFoldDB" id="A0A8H5HSY3"/>
<name>A0A8H5HSY3_9AGAR</name>
<dbReference type="OrthoDB" id="2502001at2759"/>
<sequence>MGHMAPQWLRLREEAYLRKLLTSETYTQIPPWDSSFGPGGSDEWILHYLGIALTTFYNVLSSAMAVVRRHRCYARGKVQAPGERGKRV</sequence>
<keyword evidence="1" id="KW-0472">Membrane</keyword>
<dbReference type="Proteomes" id="UP000518752">
    <property type="component" value="Unassembled WGS sequence"/>
</dbReference>
<comment type="caution">
    <text evidence="2">The sequence shown here is derived from an EMBL/GenBank/DDBJ whole genome shotgun (WGS) entry which is preliminary data.</text>
</comment>
<evidence type="ECO:0000256" key="1">
    <source>
        <dbReference type="SAM" id="Phobius"/>
    </source>
</evidence>
<keyword evidence="3" id="KW-1185">Reference proteome</keyword>
<keyword evidence="1" id="KW-1133">Transmembrane helix</keyword>
<dbReference type="EMBL" id="JAACJN010000025">
    <property type="protein sequence ID" value="KAF5388918.1"/>
    <property type="molecule type" value="Genomic_DNA"/>
</dbReference>
<protein>
    <submittedName>
        <fullName evidence="2">Uncharacterized protein</fullName>
    </submittedName>
</protein>
<reference evidence="2 3" key="1">
    <citation type="journal article" date="2020" name="ISME J.">
        <title>Uncovering the hidden diversity of litter-decomposition mechanisms in mushroom-forming fungi.</title>
        <authorList>
            <person name="Floudas D."/>
            <person name="Bentzer J."/>
            <person name="Ahren D."/>
            <person name="Johansson T."/>
            <person name="Persson P."/>
            <person name="Tunlid A."/>
        </authorList>
    </citation>
    <scope>NUCLEOTIDE SEQUENCE [LARGE SCALE GENOMIC DNA]</scope>
    <source>
        <strain evidence="2 3">CBS 406.79</strain>
    </source>
</reference>
<evidence type="ECO:0000313" key="3">
    <source>
        <dbReference type="Proteomes" id="UP000518752"/>
    </source>
</evidence>
<proteinExistence type="predicted"/>
<keyword evidence="1" id="KW-0812">Transmembrane</keyword>
<organism evidence="2 3">
    <name type="scientific">Collybiopsis confluens</name>
    <dbReference type="NCBI Taxonomy" id="2823264"/>
    <lineage>
        <taxon>Eukaryota</taxon>
        <taxon>Fungi</taxon>
        <taxon>Dikarya</taxon>
        <taxon>Basidiomycota</taxon>
        <taxon>Agaricomycotina</taxon>
        <taxon>Agaricomycetes</taxon>
        <taxon>Agaricomycetidae</taxon>
        <taxon>Agaricales</taxon>
        <taxon>Marasmiineae</taxon>
        <taxon>Omphalotaceae</taxon>
        <taxon>Collybiopsis</taxon>
    </lineage>
</organism>
<accession>A0A8H5HSY3</accession>
<gene>
    <name evidence="2" type="ORF">D9757_005138</name>
</gene>